<feature type="transmembrane region" description="Helical" evidence="1">
    <location>
        <begin position="141"/>
        <end position="159"/>
    </location>
</feature>
<evidence type="ECO:0000256" key="1">
    <source>
        <dbReference type="SAM" id="Phobius"/>
    </source>
</evidence>
<name>A0ABQ7JEH1_9APIC</name>
<dbReference type="InterPro" id="IPR038350">
    <property type="entry name" value="Orai_sf"/>
</dbReference>
<feature type="transmembrane region" description="Helical" evidence="1">
    <location>
        <begin position="63"/>
        <end position="93"/>
    </location>
</feature>
<dbReference type="Gene3D" id="1.20.140.140">
    <property type="entry name" value="Calcium release-activated calcium channel protein Orai"/>
    <property type="match status" value="1"/>
</dbReference>
<protein>
    <recommendedName>
        <fullName evidence="4">H(+)-exporting diphosphatase</fullName>
    </recommendedName>
</protein>
<evidence type="ECO:0000313" key="2">
    <source>
        <dbReference type="EMBL" id="KAF8822412.1"/>
    </source>
</evidence>
<organism evidence="2 3">
    <name type="scientific">Cardiosporidium cionae</name>
    <dbReference type="NCBI Taxonomy" id="476202"/>
    <lineage>
        <taxon>Eukaryota</taxon>
        <taxon>Sar</taxon>
        <taxon>Alveolata</taxon>
        <taxon>Apicomplexa</taxon>
        <taxon>Aconoidasida</taxon>
        <taxon>Nephromycida</taxon>
        <taxon>Cardiosporidium</taxon>
    </lineage>
</organism>
<dbReference type="EMBL" id="JADAQX010000056">
    <property type="protein sequence ID" value="KAF8822412.1"/>
    <property type="molecule type" value="Genomic_DNA"/>
</dbReference>
<keyword evidence="1" id="KW-0472">Membrane</keyword>
<sequence>MIQASKANLITSFHAGSIAVQYLEIQYCLLVLHRLASVAGLLGAFSTTALVSITAALPQNPVALIVFIVMTGSALGLMLIVLLVSTLTTMWGTGLALRGDGPESVDKAVKNMEAAVNCSFRAFNLGLICFLLSAVLSSWMIFPFEIGITVTIIIGFASLRMSEAGIKIMNTLLPRETTSGILHGNPFRRDMALTRGYNKSLIQEC</sequence>
<feature type="transmembrane region" description="Helical" evidence="1">
    <location>
        <begin position="114"/>
        <end position="135"/>
    </location>
</feature>
<keyword evidence="1" id="KW-1133">Transmembrane helix</keyword>
<feature type="transmembrane region" description="Helical" evidence="1">
    <location>
        <begin position="35"/>
        <end position="57"/>
    </location>
</feature>
<proteinExistence type="predicted"/>
<keyword evidence="3" id="KW-1185">Reference proteome</keyword>
<keyword evidence="1" id="KW-0812">Transmembrane</keyword>
<evidence type="ECO:0008006" key="4">
    <source>
        <dbReference type="Google" id="ProtNLM"/>
    </source>
</evidence>
<comment type="caution">
    <text evidence="2">The sequence shown here is derived from an EMBL/GenBank/DDBJ whole genome shotgun (WGS) entry which is preliminary data.</text>
</comment>
<accession>A0ABQ7JEH1</accession>
<reference evidence="2 3" key="1">
    <citation type="journal article" date="2020" name="bioRxiv">
        <title>Metabolic contributions of an alphaproteobacterial endosymbiont in the apicomplexan Cardiosporidium cionae.</title>
        <authorList>
            <person name="Hunter E.S."/>
            <person name="Paight C.J."/>
            <person name="Lane C.E."/>
        </authorList>
    </citation>
    <scope>NUCLEOTIDE SEQUENCE [LARGE SCALE GENOMIC DNA]</scope>
    <source>
        <strain evidence="2">ESH_2018</strain>
    </source>
</reference>
<evidence type="ECO:0000313" key="3">
    <source>
        <dbReference type="Proteomes" id="UP000823046"/>
    </source>
</evidence>
<gene>
    <name evidence="2" type="ORF">IE077_000616</name>
</gene>
<dbReference type="Proteomes" id="UP000823046">
    <property type="component" value="Unassembled WGS sequence"/>
</dbReference>